<dbReference type="RefSeq" id="WP_068659656.1">
    <property type="nucleotide sequence ID" value="NZ_CP017770.1"/>
</dbReference>
<dbReference type="EMBL" id="LSFN01000032">
    <property type="protein sequence ID" value="OAB72814.1"/>
    <property type="molecule type" value="Genomic_DNA"/>
</dbReference>
<organism evidence="1 2">
    <name type="scientific">Paenibacillus crassostreae</name>
    <dbReference type="NCBI Taxonomy" id="1763538"/>
    <lineage>
        <taxon>Bacteria</taxon>
        <taxon>Bacillati</taxon>
        <taxon>Bacillota</taxon>
        <taxon>Bacilli</taxon>
        <taxon>Bacillales</taxon>
        <taxon>Paenibacillaceae</taxon>
        <taxon>Paenibacillus</taxon>
    </lineage>
</organism>
<protein>
    <recommendedName>
        <fullName evidence="3">YolD-like family protein</fullName>
    </recommendedName>
</protein>
<proteinExistence type="predicted"/>
<sequence>MSKRLEGNGLYESMRMIIPQHKEAVIKQAQEIHRRKKPNLDEQQWETVERAIGESLNEHATITLQVYGPFENKELRGIVESANIYRQEIKFIFDGEWEWIKFENIISAEV</sequence>
<dbReference type="InterPro" id="IPR014962">
    <property type="entry name" value="YolD"/>
</dbReference>
<comment type="caution">
    <text evidence="1">The sequence shown here is derived from an EMBL/GenBank/DDBJ whole genome shotgun (WGS) entry which is preliminary data.</text>
</comment>
<gene>
    <name evidence="1" type="ORF">PNBC_15385</name>
</gene>
<dbReference type="STRING" id="1763538.LPB68_04865"/>
<evidence type="ECO:0000313" key="2">
    <source>
        <dbReference type="Proteomes" id="UP000077134"/>
    </source>
</evidence>
<dbReference type="OrthoDB" id="2376882at2"/>
<keyword evidence="2" id="KW-1185">Reference proteome</keyword>
<dbReference type="KEGG" id="pcx:LPB68_04865"/>
<evidence type="ECO:0008006" key="3">
    <source>
        <dbReference type="Google" id="ProtNLM"/>
    </source>
</evidence>
<accession>A0A167C5T7</accession>
<dbReference type="Pfam" id="PF08863">
    <property type="entry name" value="YolD"/>
    <property type="match status" value="1"/>
</dbReference>
<dbReference type="Proteomes" id="UP000077134">
    <property type="component" value="Unassembled WGS sequence"/>
</dbReference>
<evidence type="ECO:0000313" key="1">
    <source>
        <dbReference type="EMBL" id="OAB72814.1"/>
    </source>
</evidence>
<name>A0A167C5T7_9BACL</name>
<reference evidence="1 2" key="1">
    <citation type="submission" date="2016-02" db="EMBL/GenBank/DDBJ databases">
        <title>Paenibacillus sp. LPB0068, isolated from Crassostrea gigas.</title>
        <authorList>
            <person name="Shin S.-K."/>
            <person name="Yi H."/>
        </authorList>
    </citation>
    <scope>NUCLEOTIDE SEQUENCE [LARGE SCALE GENOMIC DNA]</scope>
    <source>
        <strain evidence="1 2">LPB0068</strain>
    </source>
</reference>
<dbReference type="AlphaFoldDB" id="A0A167C5T7"/>